<keyword evidence="7" id="KW-0812">Transmembrane</keyword>
<dbReference type="GO" id="GO:0000978">
    <property type="term" value="F:RNA polymerase II cis-regulatory region sequence-specific DNA binding"/>
    <property type="evidence" value="ECO:0007669"/>
    <property type="project" value="TreeGrafter"/>
</dbReference>
<dbReference type="GO" id="GO:0006351">
    <property type="term" value="P:DNA-templated transcription"/>
    <property type="evidence" value="ECO:0007669"/>
    <property type="project" value="InterPro"/>
</dbReference>
<evidence type="ECO:0000256" key="4">
    <source>
        <dbReference type="ARBA" id="ARBA00023163"/>
    </source>
</evidence>
<dbReference type="GO" id="GO:0000435">
    <property type="term" value="P:positive regulation of transcription from RNA polymerase II promoter by galactose"/>
    <property type="evidence" value="ECO:0007669"/>
    <property type="project" value="TreeGrafter"/>
</dbReference>
<evidence type="ECO:0000256" key="6">
    <source>
        <dbReference type="SAM" id="MobiDB-lite"/>
    </source>
</evidence>
<dbReference type="GO" id="GO:0000981">
    <property type="term" value="F:DNA-binding transcription factor activity, RNA polymerase II-specific"/>
    <property type="evidence" value="ECO:0007669"/>
    <property type="project" value="InterPro"/>
</dbReference>
<comment type="caution">
    <text evidence="9">The sequence shown here is derived from an EMBL/GenBank/DDBJ whole genome shotgun (WGS) entry which is preliminary data.</text>
</comment>
<keyword evidence="7" id="KW-1133">Transmembrane helix</keyword>
<dbReference type="Gene3D" id="4.10.240.10">
    <property type="entry name" value="Zn(2)-C6 fungal-type DNA-binding domain"/>
    <property type="match status" value="1"/>
</dbReference>
<feature type="region of interest" description="Disordered" evidence="6">
    <location>
        <begin position="156"/>
        <end position="177"/>
    </location>
</feature>
<dbReference type="InterPro" id="IPR051127">
    <property type="entry name" value="Fungal_SecMet_Regulators"/>
</dbReference>
<proteinExistence type="predicted"/>
<evidence type="ECO:0000256" key="1">
    <source>
        <dbReference type="ARBA" id="ARBA00022723"/>
    </source>
</evidence>
<keyword evidence="5" id="KW-0539">Nucleus</keyword>
<dbReference type="Proteomes" id="UP001174694">
    <property type="component" value="Unassembled WGS sequence"/>
</dbReference>
<keyword evidence="3" id="KW-0238">DNA-binding</keyword>
<feature type="transmembrane region" description="Helical" evidence="7">
    <location>
        <begin position="564"/>
        <end position="584"/>
    </location>
</feature>
<evidence type="ECO:0000256" key="2">
    <source>
        <dbReference type="ARBA" id="ARBA00023015"/>
    </source>
</evidence>
<keyword evidence="7" id="KW-0472">Membrane</keyword>
<feature type="region of interest" description="Disordered" evidence="6">
    <location>
        <begin position="67"/>
        <end position="96"/>
    </location>
</feature>
<gene>
    <name evidence="9" type="ORF">NKR23_g5481</name>
</gene>
<feature type="compositionally biased region" description="Polar residues" evidence="6">
    <location>
        <begin position="159"/>
        <end position="169"/>
    </location>
</feature>
<name>A0AA38RG25_9PEZI</name>
<evidence type="ECO:0000313" key="10">
    <source>
        <dbReference type="Proteomes" id="UP001174694"/>
    </source>
</evidence>
<evidence type="ECO:0000313" key="9">
    <source>
        <dbReference type="EMBL" id="KAJ9145418.1"/>
    </source>
</evidence>
<dbReference type="PANTHER" id="PTHR47424">
    <property type="entry name" value="REGULATORY PROTEIN GAL4"/>
    <property type="match status" value="1"/>
</dbReference>
<organism evidence="9 10">
    <name type="scientific">Pleurostoma richardsiae</name>
    <dbReference type="NCBI Taxonomy" id="41990"/>
    <lineage>
        <taxon>Eukaryota</taxon>
        <taxon>Fungi</taxon>
        <taxon>Dikarya</taxon>
        <taxon>Ascomycota</taxon>
        <taxon>Pezizomycotina</taxon>
        <taxon>Sordariomycetes</taxon>
        <taxon>Sordariomycetidae</taxon>
        <taxon>Calosphaeriales</taxon>
        <taxon>Pleurostomataceae</taxon>
        <taxon>Pleurostoma</taxon>
    </lineage>
</organism>
<dbReference type="CDD" id="cd12148">
    <property type="entry name" value="fungal_TF_MHR"/>
    <property type="match status" value="1"/>
</dbReference>
<dbReference type="CDD" id="cd00067">
    <property type="entry name" value="GAL4"/>
    <property type="match status" value="1"/>
</dbReference>
<keyword evidence="4" id="KW-0804">Transcription</keyword>
<dbReference type="InterPro" id="IPR036864">
    <property type="entry name" value="Zn2-C6_fun-type_DNA-bd_sf"/>
</dbReference>
<dbReference type="InterPro" id="IPR001138">
    <property type="entry name" value="Zn2Cys6_DnaBD"/>
</dbReference>
<dbReference type="PANTHER" id="PTHR47424:SF3">
    <property type="entry name" value="REGULATORY PROTEIN GAL4"/>
    <property type="match status" value="1"/>
</dbReference>
<protein>
    <submittedName>
        <fullName evidence="9">Transcriptional regulatory protein GAL4</fullName>
    </submittedName>
</protein>
<evidence type="ECO:0000259" key="8">
    <source>
        <dbReference type="SMART" id="SM00906"/>
    </source>
</evidence>
<dbReference type="EMBL" id="JANBVO010000014">
    <property type="protein sequence ID" value="KAJ9145418.1"/>
    <property type="molecule type" value="Genomic_DNA"/>
</dbReference>
<dbReference type="GO" id="GO:0008270">
    <property type="term" value="F:zinc ion binding"/>
    <property type="evidence" value="ECO:0007669"/>
    <property type="project" value="InterPro"/>
</dbReference>
<evidence type="ECO:0000256" key="3">
    <source>
        <dbReference type="ARBA" id="ARBA00023125"/>
    </source>
</evidence>
<dbReference type="InterPro" id="IPR007219">
    <property type="entry name" value="XnlR_reg_dom"/>
</dbReference>
<keyword evidence="10" id="KW-1185">Reference proteome</keyword>
<dbReference type="Pfam" id="PF04082">
    <property type="entry name" value="Fungal_trans"/>
    <property type="match status" value="1"/>
</dbReference>
<accession>A0AA38RG25</accession>
<dbReference type="AlphaFoldDB" id="A0AA38RG25"/>
<evidence type="ECO:0000256" key="5">
    <source>
        <dbReference type="ARBA" id="ARBA00023242"/>
    </source>
</evidence>
<evidence type="ECO:0000256" key="7">
    <source>
        <dbReference type="SAM" id="Phobius"/>
    </source>
</evidence>
<dbReference type="SMART" id="SM00906">
    <property type="entry name" value="Fungal_trans"/>
    <property type="match status" value="1"/>
</dbReference>
<sequence>MPPSEIKGKFYAVSPCDGSRPSCTLCTELGIRCVYEETSRNAQTSTPHEYDERLRVIETILRQLVEQRDASSVPASDTPRGSDATAQLPANPWRALPNHGEIKVGSVMDDTVDGVGAVSHGDLGCRFFGPSSNVSFLRGISQTTSSVLKKYTSLWRSDPNGTRQTTPRLQSPGPRSASWARVMNPDPLNPMVLPPEHQAVHLIRLFFNDTGSLFPYISKEQLLSAYHSAKTRQFSGISRSLLCLLNAIFALATYISARPDQSASTCAAEAEVFFGRAQALSAHGNCLSNDTERVQCLLLLTKYCQGTQRPEEAWTLHGLAVSAAIQIGLHSPLMADTVHGREREVRKRLWFGCFVMDRMLSTTLGRPPIIQDDYMNLDLPSDTSLDAAEGRSGDADEDGQPNTAAFFIATIQLYKILGSIVAKCYSNNLGREAVNHEFVPMQDIFLIEERLYSWKRCLPEKLLLRPWEHEEHIALSGPGYHPVFARLSVILQLQYLNVCILLHRPVLDHLLRRKQPCPGSNPPEYREGFAEEVYKSSVTVCQDSAVQIIDIVHRLSRSTSLLGAPWFSTYYTFNAALIIFACILKRASSAPSRFKDRTDSQRSSSEAAGSLRLAMEAIERIGKDADPVMRILAILAKLVRICIMLGFSSSEGGFATGLPTSSAGEGHDDYNAIPSRVAAPSGRSIEFLGTGPGPLPVQPVLPSPATSGDIFGSLGDSSQGWSLEDILALEGLNGIYPDIVGLMPG</sequence>
<keyword evidence="2" id="KW-0805">Transcription regulation</keyword>
<reference evidence="9" key="1">
    <citation type="submission" date="2022-07" db="EMBL/GenBank/DDBJ databases">
        <title>Fungi with potential for degradation of polypropylene.</title>
        <authorList>
            <person name="Gostincar C."/>
        </authorList>
    </citation>
    <scope>NUCLEOTIDE SEQUENCE</scope>
    <source>
        <strain evidence="9">EXF-13308</strain>
    </source>
</reference>
<feature type="domain" description="Xylanolytic transcriptional activator regulatory" evidence="8">
    <location>
        <begin position="313"/>
        <end position="386"/>
    </location>
</feature>
<dbReference type="GO" id="GO:0005634">
    <property type="term" value="C:nucleus"/>
    <property type="evidence" value="ECO:0007669"/>
    <property type="project" value="TreeGrafter"/>
</dbReference>
<keyword evidence="1" id="KW-0479">Metal-binding</keyword>